<sequence length="211" mass="24064">MDFDSTAAEPTTRESLLLRLHDPKDEFAWAEFSAIYEPVIYRLVKRRGVQDADAREIVQEILMSVAGAIERFDVTAQGSFRGWLSRITRNATIDRLRSVQSRRELTGGSSIVRIIDAVASNDRSIDGTQQDAELSHEFDRDHRQQLFRWAASKVRSRTGEKNWIAFWRTAVEDQSVAAVASDLGISEGSVYVARCRILKRIRELVHQRLSD</sequence>
<dbReference type="AlphaFoldDB" id="A0A0J1B8Y7"/>
<evidence type="ECO:0000256" key="2">
    <source>
        <dbReference type="ARBA" id="ARBA00023015"/>
    </source>
</evidence>
<dbReference type="OrthoDB" id="255903at2"/>
<dbReference type="Pfam" id="PF04542">
    <property type="entry name" value="Sigma70_r2"/>
    <property type="match status" value="1"/>
</dbReference>
<reference evidence="7" key="1">
    <citation type="submission" date="2015-05" db="EMBL/GenBank/DDBJ databases">
        <title>Permanent draft genome of Rhodopirellula islandicus K833.</title>
        <authorList>
            <person name="Kizina J."/>
            <person name="Richter M."/>
            <person name="Glockner F.O."/>
            <person name="Harder J."/>
        </authorList>
    </citation>
    <scope>NUCLEOTIDE SEQUENCE [LARGE SCALE GENOMIC DNA]</scope>
    <source>
        <strain evidence="7">K833</strain>
    </source>
</reference>
<evidence type="ECO:0000256" key="4">
    <source>
        <dbReference type="ARBA" id="ARBA00023125"/>
    </source>
</evidence>
<proteinExistence type="inferred from homology"/>
<dbReference type="InterPro" id="IPR039425">
    <property type="entry name" value="RNA_pol_sigma-70-like"/>
</dbReference>
<dbReference type="EMBL" id="LECT01000038">
    <property type="protein sequence ID" value="KLU03300.1"/>
    <property type="molecule type" value="Genomic_DNA"/>
</dbReference>
<dbReference type="GO" id="GO:0006352">
    <property type="term" value="P:DNA-templated transcription initiation"/>
    <property type="evidence" value="ECO:0007669"/>
    <property type="project" value="InterPro"/>
</dbReference>
<dbReference type="RefSeq" id="WP_047815824.1">
    <property type="nucleotide sequence ID" value="NZ_LECT01000038.1"/>
</dbReference>
<protein>
    <submittedName>
        <fullName evidence="7">Transcriptional control</fullName>
    </submittedName>
</protein>
<dbReference type="SUPFAM" id="SSF88659">
    <property type="entry name" value="Sigma3 and sigma4 domains of RNA polymerase sigma factors"/>
    <property type="match status" value="1"/>
</dbReference>
<evidence type="ECO:0000313" key="7">
    <source>
        <dbReference type="EMBL" id="KLU03300.1"/>
    </source>
</evidence>
<keyword evidence="8" id="KW-1185">Reference proteome</keyword>
<feature type="domain" description="RNA polymerase sigma-70 region 2" evidence="6">
    <location>
        <begin position="36"/>
        <end position="100"/>
    </location>
</feature>
<dbReference type="PANTHER" id="PTHR43133:SF8">
    <property type="entry name" value="RNA POLYMERASE SIGMA FACTOR HI_1459-RELATED"/>
    <property type="match status" value="1"/>
</dbReference>
<evidence type="ECO:0000313" key="8">
    <source>
        <dbReference type="Proteomes" id="UP000036367"/>
    </source>
</evidence>
<name>A0A0J1B8Y7_RHOIS</name>
<dbReference type="PANTHER" id="PTHR43133">
    <property type="entry name" value="RNA POLYMERASE ECF-TYPE SIGMA FACTO"/>
    <property type="match status" value="1"/>
</dbReference>
<dbReference type="Gene3D" id="1.10.1740.10">
    <property type="match status" value="1"/>
</dbReference>
<comment type="caution">
    <text evidence="7">The sequence shown here is derived from an EMBL/GenBank/DDBJ whole genome shotgun (WGS) entry which is preliminary data.</text>
</comment>
<keyword evidence="2" id="KW-0805">Transcription regulation</keyword>
<dbReference type="STRING" id="595434.RISK_004612"/>
<keyword evidence="5" id="KW-0804">Transcription</keyword>
<evidence type="ECO:0000256" key="3">
    <source>
        <dbReference type="ARBA" id="ARBA00023082"/>
    </source>
</evidence>
<evidence type="ECO:0000256" key="1">
    <source>
        <dbReference type="ARBA" id="ARBA00010641"/>
    </source>
</evidence>
<evidence type="ECO:0000256" key="5">
    <source>
        <dbReference type="ARBA" id="ARBA00023163"/>
    </source>
</evidence>
<dbReference type="InterPro" id="IPR013325">
    <property type="entry name" value="RNA_pol_sigma_r2"/>
</dbReference>
<dbReference type="PATRIC" id="fig|595434.4.peg.4383"/>
<keyword evidence="4" id="KW-0238">DNA-binding</keyword>
<organism evidence="7 8">
    <name type="scientific">Rhodopirellula islandica</name>
    <dbReference type="NCBI Taxonomy" id="595434"/>
    <lineage>
        <taxon>Bacteria</taxon>
        <taxon>Pseudomonadati</taxon>
        <taxon>Planctomycetota</taxon>
        <taxon>Planctomycetia</taxon>
        <taxon>Pirellulales</taxon>
        <taxon>Pirellulaceae</taxon>
        <taxon>Rhodopirellula</taxon>
    </lineage>
</organism>
<accession>A0A0J1B8Y7</accession>
<keyword evidence="3" id="KW-0731">Sigma factor</keyword>
<dbReference type="NCBIfam" id="TIGR02937">
    <property type="entry name" value="sigma70-ECF"/>
    <property type="match status" value="1"/>
</dbReference>
<comment type="similarity">
    <text evidence="1">Belongs to the sigma-70 factor family. ECF subfamily.</text>
</comment>
<dbReference type="GO" id="GO:0016987">
    <property type="term" value="F:sigma factor activity"/>
    <property type="evidence" value="ECO:0007669"/>
    <property type="project" value="UniProtKB-KW"/>
</dbReference>
<dbReference type="InterPro" id="IPR013324">
    <property type="entry name" value="RNA_pol_sigma_r3/r4-like"/>
</dbReference>
<dbReference type="SUPFAM" id="SSF88946">
    <property type="entry name" value="Sigma2 domain of RNA polymerase sigma factors"/>
    <property type="match status" value="1"/>
</dbReference>
<dbReference type="InterPro" id="IPR014284">
    <property type="entry name" value="RNA_pol_sigma-70_dom"/>
</dbReference>
<dbReference type="GO" id="GO:0003677">
    <property type="term" value="F:DNA binding"/>
    <property type="evidence" value="ECO:0007669"/>
    <property type="project" value="UniProtKB-KW"/>
</dbReference>
<gene>
    <name evidence="7" type="ORF">RISK_004612</name>
</gene>
<dbReference type="Proteomes" id="UP000036367">
    <property type="component" value="Unassembled WGS sequence"/>
</dbReference>
<evidence type="ECO:0000259" key="6">
    <source>
        <dbReference type="Pfam" id="PF04542"/>
    </source>
</evidence>
<dbReference type="InterPro" id="IPR007627">
    <property type="entry name" value="RNA_pol_sigma70_r2"/>
</dbReference>